<accession>A0A0K1LM68</accession>
<evidence type="ECO:0000313" key="5">
    <source>
        <dbReference type="Proteomes" id="UP000221339"/>
    </source>
</evidence>
<reference evidence="4 5" key="1">
    <citation type="journal article" date="2015" name="Genome Announc.">
        <title>Complete Genome Sequence of Caulobacter crescentus Siphophage Seuss.</title>
        <authorList>
            <person name="Sloan J.M."/>
            <person name="Keene J.L."/>
            <person name="Cahill J.L."/>
            <person name="Rasche E.S."/>
            <person name="Kuty Everett G.F."/>
        </authorList>
    </citation>
    <scope>NUCLEOTIDE SEQUENCE [LARGE SCALE GENOMIC DNA]</scope>
</reference>
<feature type="domain" description="5'-3' exonuclease" evidence="3">
    <location>
        <begin position="1"/>
        <end position="204"/>
    </location>
</feature>
<evidence type="ECO:0000256" key="1">
    <source>
        <dbReference type="ARBA" id="ARBA00022722"/>
    </source>
</evidence>
<dbReference type="EMBL" id="KT001914">
    <property type="protein sequence ID" value="AKU43596.1"/>
    <property type="molecule type" value="Genomic_DNA"/>
</dbReference>
<gene>
    <name evidence="4" type="ORF">CPT_Seuss70</name>
</gene>
<keyword evidence="5" id="KW-1185">Reference proteome</keyword>
<keyword evidence="2" id="KW-0378">Hydrolase</keyword>
<keyword evidence="4" id="KW-0269">Exonuclease</keyword>
<evidence type="ECO:0000256" key="2">
    <source>
        <dbReference type="ARBA" id="ARBA00022801"/>
    </source>
</evidence>
<protein>
    <submittedName>
        <fullName evidence="4">5'-3' exonuclease</fullName>
    </submittedName>
</protein>
<dbReference type="InterPro" id="IPR029060">
    <property type="entry name" value="PIN-like_dom_sf"/>
</dbReference>
<dbReference type="GO" id="GO:0033567">
    <property type="term" value="P:DNA replication, Okazaki fragment processing"/>
    <property type="evidence" value="ECO:0007669"/>
    <property type="project" value="InterPro"/>
</dbReference>
<dbReference type="Proteomes" id="UP000221339">
    <property type="component" value="Segment"/>
</dbReference>
<proteinExistence type="predicted"/>
<dbReference type="GO" id="GO:0017108">
    <property type="term" value="F:5'-flap endonuclease activity"/>
    <property type="evidence" value="ECO:0007669"/>
    <property type="project" value="InterPro"/>
</dbReference>
<keyword evidence="1" id="KW-0540">Nuclease</keyword>
<name>A0A0K1LM68_9CAUD</name>
<dbReference type="Gene3D" id="3.40.50.1010">
    <property type="entry name" value="5'-nuclease"/>
    <property type="match status" value="1"/>
</dbReference>
<dbReference type="GO" id="GO:0003677">
    <property type="term" value="F:DNA binding"/>
    <property type="evidence" value="ECO:0007669"/>
    <property type="project" value="InterPro"/>
</dbReference>
<dbReference type="Pfam" id="PF02739">
    <property type="entry name" value="5_3_exonuc_N"/>
    <property type="match status" value="1"/>
</dbReference>
<organism evidence="4 5">
    <name type="scientific">Caulobacter phage Seuss</name>
    <dbReference type="NCBI Taxonomy" id="1675601"/>
    <lineage>
        <taxon>Viruses</taxon>
        <taxon>Duplodnaviria</taxon>
        <taxon>Heunggongvirae</taxon>
        <taxon>Uroviricota</taxon>
        <taxon>Caudoviricetes</taxon>
        <taxon>Seussvirus</taxon>
        <taxon>Seussvirus seuss</taxon>
    </lineage>
</organism>
<dbReference type="PANTHER" id="PTHR42646:SF2">
    <property type="entry name" value="5'-3' EXONUCLEASE FAMILY PROTEIN"/>
    <property type="match status" value="1"/>
</dbReference>
<dbReference type="SUPFAM" id="SSF88723">
    <property type="entry name" value="PIN domain-like"/>
    <property type="match status" value="1"/>
</dbReference>
<dbReference type="InterPro" id="IPR020046">
    <property type="entry name" value="5-3_exonucl_a-hlix_arch_N"/>
</dbReference>
<sequence>MRLVIVDANSWVRVKMESERPQDFIRGILNLTGTNALIFRVWVWDGYKGNDARRALFPRYKSRPPSNPDIMKNLNFVRELIGLTNSWQVQIPGFEGDDVVAALTKHFVDTTDYPITIAARDGDLAALRCLAPTRITCEYTGKIQHDLVRLYKAYVGDQSDTIPGLKGFGDGAWEKADKVALQKILDAVRADPSQPVNEEQCLAAGISKASVTWLSSQENRTEWAIMARIIEPLPIPHDVLHGHLKQGTDDPAALMEMMKRYML</sequence>
<dbReference type="PANTHER" id="PTHR42646">
    <property type="entry name" value="FLAP ENDONUCLEASE XNI"/>
    <property type="match status" value="1"/>
</dbReference>
<evidence type="ECO:0000259" key="3">
    <source>
        <dbReference type="SMART" id="SM00475"/>
    </source>
</evidence>
<dbReference type="InterPro" id="IPR038969">
    <property type="entry name" value="FEN"/>
</dbReference>
<dbReference type="SMART" id="SM00475">
    <property type="entry name" value="53EXOc"/>
    <property type="match status" value="1"/>
</dbReference>
<evidence type="ECO:0000313" key="4">
    <source>
        <dbReference type="EMBL" id="AKU43596.1"/>
    </source>
</evidence>
<dbReference type="GO" id="GO:0008409">
    <property type="term" value="F:5'-3' exonuclease activity"/>
    <property type="evidence" value="ECO:0007669"/>
    <property type="project" value="InterPro"/>
</dbReference>
<dbReference type="InterPro" id="IPR002421">
    <property type="entry name" value="5-3_exonuclease"/>
</dbReference>